<protein>
    <submittedName>
        <fullName evidence="1">Uncharacterized protein</fullName>
    </submittedName>
</protein>
<reference evidence="1" key="1">
    <citation type="submission" date="2021-03" db="EMBL/GenBank/DDBJ databases">
        <authorList>
            <person name="Bekaert M."/>
        </authorList>
    </citation>
    <scope>NUCLEOTIDE SEQUENCE</scope>
</reference>
<evidence type="ECO:0000313" key="1">
    <source>
        <dbReference type="EMBL" id="CAG2242541.1"/>
    </source>
</evidence>
<comment type="caution">
    <text evidence="1">The sequence shown here is derived from an EMBL/GenBank/DDBJ whole genome shotgun (WGS) entry which is preliminary data.</text>
</comment>
<organism evidence="1 2">
    <name type="scientific">Mytilus edulis</name>
    <name type="common">Blue mussel</name>
    <dbReference type="NCBI Taxonomy" id="6550"/>
    <lineage>
        <taxon>Eukaryota</taxon>
        <taxon>Metazoa</taxon>
        <taxon>Spiralia</taxon>
        <taxon>Lophotrochozoa</taxon>
        <taxon>Mollusca</taxon>
        <taxon>Bivalvia</taxon>
        <taxon>Autobranchia</taxon>
        <taxon>Pteriomorphia</taxon>
        <taxon>Mytilida</taxon>
        <taxon>Mytiloidea</taxon>
        <taxon>Mytilidae</taxon>
        <taxon>Mytilinae</taxon>
        <taxon>Mytilus</taxon>
    </lineage>
</organism>
<dbReference type="AlphaFoldDB" id="A0A8S3U9L5"/>
<sequence length="260" mass="29344">MHPNVFKEHTSTTTSQLRVKKPVHGKVTVIDVFLGFAQMNITQAVSVRTVTKEIIITDAHVRFVDTDETTVTSPEDINSPRAVPKKWTNNVLLQKFEFSLGATYDVSGDIPKFKNYTDPLTNESLSHFVVDFAYGIITGKMKAIFVREEEPDRSLLKKKTATVVAMKGLLALIIVSVELRNGGYLVFENRDDRRIANDATKEWPTQYVPLKGIRTTEIYKFHWDTRLPYYDCSKSECPSLPVNVPDVSKTVGIKSIICSN</sequence>
<dbReference type="Proteomes" id="UP000683360">
    <property type="component" value="Unassembled WGS sequence"/>
</dbReference>
<proteinExistence type="predicted"/>
<evidence type="ECO:0000313" key="2">
    <source>
        <dbReference type="Proteomes" id="UP000683360"/>
    </source>
</evidence>
<keyword evidence="2" id="KW-1185">Reference proteome</keyword>
<dbReference type="EMBL" id="CAJPWZ010002675">
    <property type="protein sequence ID" value="CAG2242541.1"/>
    <property type="molecule type" value="Genomic_DNA"/>
</dbReference>
<gene>
    <name evidence="1" type="ORF">MEDL_54682</name>
</gene>
<name>A0A8S3U9L5_MYTED</name>
<accession>A0A8S3U9L5</accession>